<reference evidence="1" key="3">
    <citation type="submission" date="2025-09" db="UniProtKB">
        <authorList>
            <consortium name="Ensembl"/>
        </authorList>
    </citation>
    <scope>IDENTIFICATION</scope>
</reference>
<name>A0A4W5N022_9TELE</name>
<organism evidence="1 2">
    <name type="scientific">Hucho hucho</name>
    <name type="common">huchen</name>
    <dbReference type="NCBI Taxonomy" id="62062"/>
    <lineage>
        <taxon>Eukaryota</taxon>
        <taxon>Metazoa</taxon>
        <taxon>Chordata</taxon>
        <taxon>Craniata</taxon>
        <taxon>Vertebrata</taxon>
        <taxon>Euteleostomi</taxon>
        <taxon>Actinopterygii</taxon>
        <taxon>Neopterygii</taxon>
        <taxon>Teleostei</taxon>
        <taxon>Protacanthopterygii</taxon>
        <taxon>Salmoniformes</taxon>
        <taxon>Salmonidae</taxon>
        <taxon>Salmoninae</taxon>
        <taxon>Hucho</taxon>
    </lineage>
</organism>
<reference evidence="1" key="2">
    <citation type="submission" date="2025-08" db="UniProtKB">
        <authorList>
            <consortium name="Ensembl"/>
        </authorList>
    </citation>
    <scope>IDENTIFICATION</scope>
</reference>
<accession>A0A4W5N022</accession>
<protein>
    <submittedName>
        <fullName evidence="1">Uncharacterized protein</fullName>
    </submittedName>
</protein>
<evidence type="ECO:0000313" key="1">
    <source>
        <dbReference type="Ensembl" id="ENSHHUP00000042970.1"/>
    </source>
</evidence>
<dbReference type="Ensembl" id="ENSHHUT00000044590.1">
    <property type="protein sequence ID" value="ENSHHUP00000042970.1"/>
    <property type="gene ID" value="ENSHHUG00000026426.1"/>
</dbReference>
<dbReference type="STRING" id="62062.ENSHHUP00000042970"/>
<dbReference type="AlphaFoldDB" id="A0A4W5N022"/>
<dbReference type="Proteomes" id="UP000314982">
    <property type="component" value="Unassembled WGS sequence"/>
</dbReference>
<evidence type="ECO:0000313" key="2">
    <source>
        <dbReference type="Proteomes" id="UP000314982"/>
    </source>
</evidence>
<reference evidence="2" key="1">
    <citation type="submission" date="2018-06" db="EMBL/GenBank/DDBJ databases">
        <title>Genome assembly of Danube salmon.</title>
        <authorList>
            <person name="Macqueen D.J."/>
            <person name="Gundappa M.K."/>
        </authorList>
    </citation>
    <scope>NUCLEOTIDE SEQUENCE [LARGE SCALE GENOMIC DNA]</scope>
</reference>
<sequence>MGHKQRSLGGWFSNLSFYFRSYGDLTPDEMDRVCEFLHGRVVAQESTELYQLKYCFKAFRSVAYKSFSFCTDELDERRSLKL</sequence>
<keyword evidence="2" id="KW-1185">Reference proteome</keyword>
<proteinExistence type="predicted"/>